<feature type="compositionally biased region" description="Polar residues" evidence="3">
    <location>
        <begin position="1037"/>
        <end position="1046"/>
    </location>
</feature>
<comment type="subcellular location">
    <subcellularLocation>
        <location evidence="1">Nucleus</location>
    </subcellularLocation>
</comment>
<feature type="region of interest" description="Disordered" evidence="3">
    <location>
        <begin position="188"/>
        <end position="266"/>
    </location>
</feature>
<protein>
    <recommendedName>
        <fullName evidence="4">Zn(2)-C6 fungal-type domain-containing protein</fullName>
    </recommendedName>
</protein>
<dbReference type="InterPro" id="IPR036864">
    <property type="entry name" value="Zn2-C6_fun-type_DNA-bd_sf"/>
</dbReference>
<dbReference type="CDD" id="cd12148">
    <property type="entry name" value="fungal_TF_MHR"/>
    <property type="match status" value="1"/>
</dbReference>
<dbReference type="SMART" id="SM00066">
    <property type="entry name" value="GAL4"/>
    <property type="match status" value="1"/>
</dbReference>
<feature type="compositionally biased region" description="Low complexity" evidence="3">
    <location>
        <begin position="969"/>
        <end position="983"/>
    </location>
</feature>
<feature type="compositionally biased region" description="Basic residues" evidence="3">
    <location>
        <begin position="984"/>
        <end position="1004"/>
    </location>
</feature>
<feature type="region of interest" description="Disordered" evidence="3">
    <location>
        <begin position="921"/>
        <end position="1046"/>
    </location>
</feature>
<dbReference type="Gene3D" id="4.10.240.10">
    <property type="entry name" value="Zn(2)-C6 fungal-type DNA-binding domain"/>
    <property type="match status" value="1"/>
</dbReference>
<feature type="compositionally biased region" description="Basic residues" evidence="3">
    <location>
        <begin position="28"/>
        <end position="55"/>
    </location>
</feature>
<dbReference type="Proteomes" id="UP000324022">
    <property type="component" value="Unassembled WGS sequence"/>
</dbReference>
<reference evidence="5 6" key="1">
    <citation type="submission" date="2018-03" db="EMBL/GenBank/DDBJ databases">
        <authorList>
            <person name="Guldener U."/>
        </authorList>
    </citation>
    <scope>NUCLEOTIDE SEQUENCE [LARGE SCALE GENOMIC DNA]</scope>
    <source>
        <strain evidence="5 6">NBRC100155</strain>
    </source>
</reference>
<dbReference type="InterPro" id="IPR001138">
    <property type="entry name" value="Zn2Cys6_DnaBD"/>
</dbReference>
<feature type="region of interest" description="Disordered" evidence="3">
    <location>
        <begin position="148"/>
        <end position="176"/>
    </location>
</feature>
<evidence type="ECO:0000256" key="2">
    <source>
        <dbReference type="ARBA" id="ARBA00023242"/>
    </source>
</evidence>
<dbReference type="AlphaFoldDB" id="A0A5C3E127"/>
<dbReference type="GO" id="GO:0008270">
    <property type="term" value="F:zinc ion binding"/>
    <property type="evidence" value="ECO:0007669"/>
    <property type="project" value="InterPro"/>
</dbReference>
<organism evidence="5 6">
    <name type="scientific">Ustilago trichophora</name>
    <dbReference type="NCBI Taxonomy" id="86804"/>
    <lineage>
        <taxon>Eukaryota</taxon>
        <taxon>Fungi</taxon>
        <taxon>Dikarya</taxon>
        <taxon>Basidiomycota</taxon>
        <taxon>Ustilaginomycotina</taxon>
        <taxon>Ustilaginomycetes</taxon>
        <taxon>Ustilaginales</taxon>
        <taxon>Ustilaginaceae</taxon>
        <taxon>Ustilago</taxon>
    </lineage>
</organism>
<evidence type="ECO:0000256" key="3">
    <source>
        <dbReference type="SAM" id="MobiDB-lite"/>
    </source>
</evidence>
<dbReference type="EMBL" id="OOIN01000005">
    <property type="protein sequence ID" value="SPO23186.1"/>
    <property type="molecule type" value="Genomic_DNA"/>
</dbReference>
<evidence type="ECO:0000313" key="5">
    <source>
        <dbReference type="EMBL" id="SPO23186.1"/>
    </source>
</evidence>
<evidence type="ECO:0000259" key="4">
    <source>
        <dbReference type="PROSITE" id="PS50048"/>
    </source>
</evidence>
<evidence type="ECO:0000313" key="6">
    <source>
        <dbReference type="Proteomes" id="UP000324022"/>
    </source>
</evidence>
<keyword evidence="6" id="KW-1185">Reference proteome</keyword>
<gene>
    <name evidence="5" type="ORF">UTRI_01864</name>
</gene>
<dbReference type="SUPFAM" id="SSF57701">
    <property type="entry name" value="Zn2/Cys6 DNA-binding domain"/>
    <property type="match status" value="1"/>
</dbReference>
<feature type="region of interest" description="Disordered" evidence="3">
    <location>
        <begin position="875"/>
        <end position="901"/>
    </location>
</feature>
<evidence type="ECO:0000256" key="1">
    <source>
        <dbReference type="ARBA" id="ARBA00004123"/>
    </source>
</evidence>
<dbReference type="GO" id="GO:0005634">
    <property type="term" value="C:nucleus"/>
    <property type="evidence" value="ECO:0007669"/>
    <property type="project" value="UniProtKB-SubCell"/>
</dbReference>
<dbReference type="OrthoDB" id="39175at2759"/>
<sequence>MSGRPLSPQRRSYYDYDHPHQSLPQQARHQHPHHPPQQHHHQHQHHLHHPSHHHAAHSELHPSHECTALIPLNSATALSAPTYAPQSGSSTLPPSVQRPMHQLVPEQQLQLANIHRFTPSCSRCRQKKLKCDTNLPCNQCIAKGVHDECRKDSRVPRGRKRPKLATNSSDKSEDEIASLRKRVKELEDKLARQSERVTPSQPPSPSASQHYSDKRSVSSRKLGTSSRGSQTTVPSEVGVSNSRDHYSPTAASFDSDDEEPGETEHSLVTLEKLAASDPRVGEPGHGKSMHKQINNVLPTQIPRDGPNAYFAAPDALNERIEILMLAKRIVPEKSIVDTLLHTFNIRCHSLVGRIVHMPSFTTDIHFFLDAPIEELLTSPLGMYDLSRFLMILRLGMRFYPWKGGMFIDDTTPEFITINALKNRGDNISLQWLNLAKRALAADRTFSLASLKAIQTALLMILDGRDSPSYLRMLLRISIQTALDMGLHRLGNAMPSPSNPEEDIVRLETGVRIWWYLVVKDWCSAQREGAYTVHPSQMTTRKPLHTTDARLSEGRTDAISLDDHCETSYTLCQIQLANIIRESIDLRNEQSTLGGTYDVISPNNKKLLHVKLETFLSDLPPFYRLDSTEMRPGVLAVQRCLLHQQTFDVLLKLNRKSLSSYSERATCTLLAEQIVSTQKLLRSVCPVIDGFWVNFLHLFGATLTLTISLLLDDDMDAETRERRRSKVHMALTTMRETPGSDRGSRIIEILLKEEQKQWDTGFQNGDVVARRRPIDLASLTRRIVAQSTELADAPGRSDSAGLIPVPTESHSSSHNAPARGAVKLTWDTTPDESVIPAFASSWGAVTTDPTDPTGIIASFGEASDHTSNGFFPTDPHIAHRSRPYEHSLRPWQEPSHLQQSSSFSGVENNLWDWVFSQAALLHGPEPPVEGPRKTRPEPDETITSSSHSRTMPSPLPPHAEQMPRRHPGPSSYSDVSATSSSHFQPHPHPHHHRPYPHSHQSHHRSPSVLSASHDQTMHPPLPQLDRADPVNRIKPSHLYTSQPGGAG</sequence>
<keyword evidence="2" id="KW-0539">Nucleus</keyword>
<dbReference type="PROSITE" id="PS50048">
    <property type="entry name" value="ZN2_CY6_FUNGAL_2"/>
    <property type="match status" value="1"/>
</dbReference>
<dbReference type="PROSITE" id="PS00463">
    <property type="entry name" value="ZN2_CY6_FUNGAL_1"/>
    <property type="match status" value="1"/>
</dbReference>
<dbReference type="GO" id="GO:0000981">
    <property type="term" value="F:DNA-binding transcription factor activity, RNA polymerase II-specific"/>
    <property type="evidence" value="ECO:0007669"/>
    <property type="project" value="InterPro"/>
</dbReference>
<feature type="region of interest" description="Disordered" evidence="3">
    <location>
        <begin position="1"/>
        <end position="60"/>
    </location>
</feature>
<dbReference type="InterPro" id="IPR050613">
    <property type="entry name" value="Sec_Metabolite_Reg"/>
</dbReference>
<dbReference type="PANTHER" id="PTHR31001:SF89">
    <property type="entry name" value="ZN(2)-C6 FUNGAL-TYPE DOMAIN-CONTAINING PROTEIN"/>
    <property type="match status" value="1"/>
</dbReference>
<proteinExistence type="predicted"/>
<feature type="compositionally biased region" description="Polar residues" evidence="3">
    <location>
        <begin position="940"/>
        <end position="950"/>
    </location>
</feature>
<dbReference type="CDD" id="cd00067">
    <property type="entry name" value="GAL4"/>
    <property type="match status" value="1"/>
</dbReference>
<name>A0A5C3E127_9BASI</name>
<dbReference type="Pfam" id="PF00172">
    <property type="entry name" value="Zn_clus"/>
    <property type="match status" value="1"/>
</dbReference>
<feature type="compositionally biased region" description="Polar residues" evidence="3">
    <location>
        <begin position="219"/>
        <end position="241"/>
    </location>
</feature>
<accession>A0A5C3E127</accession>
<dbReference type="PANTHER" id="PTHR31001">
    <property type="entry name" value="UNCHARACTERIZED TRANSCRIPTIONAL REGULATORY PROTEIN"/>
    <property type="match status" value="1"/>
</dbReference>
<feature type="domain" description="Zn(2)-C6 fungal-type" evidence="4">
    <location>
        <begin position="120"/>
        <end position="151"/>
    </location>
</feature>